<protein>
    <recommendedName>
        <fullName evidence="3">Serine protease</fullName>
    </recommendedName>
</protein>
<dbReference type="EMBL" id="JAVHNR010000012">
    <property type="protein sequence ID" value="KAK6329888.1"/>
    <property type="molecule type" value="Genomic_DNA"/>
</dbReference>
<dbReference type="Proteomes" id="UP001313282">
    <property type="component" value="Unassembled WGS sequence"/>
</dbReference>
<organism evidence="1 2">
    <name type="scientific">Orbilia javanica</name>
    <dbReference type="NCBI Taxonomy" id="47235"/>
    <lineage>
        <taxon>Eukaryota</taxon>
        <taxon>Fungi</taxon>
        <taxon>Dikarya</taxon>
        <taxon>Ascomycota</taxon>
        <taxon>Pezizomycotina</taxon>
        <taxon>Orbiliomycetes</taxon>
        <taxon>Orbiliales</taxon>
        <taxon>Orbiliaceae</taxon>
        <taxon>Orbilia</taxon>
    </lineage>
</organism>
<evidence type="ECO:0000313" key="1">
    <source>
        <dbReference type="EMBL" id="KAK6329888.1"/>
    </source>
</evidence>
<accession>A0AAN8MEK5</accession>
<proteinExistence type="predicted"/>
<dbReference type="InterPro" id="IPR009003">
    <property type="entry name" value="Peptidase_S1_PA"/>
</dbReference>
<evidence type="ECO:0008006" key="3">
    <source>
        <dbReference type="Google" id="ProtNLM"/>
    </source>
</evidence>
<dbReference type="SUPFAM" id="SSF50494">
    <property type="entry name" value="Trypsin-like serine proteases"/>
    <property type="match status" value="1"/>
</dbReference>
<evidence type="ECO:0000313" key="2">
    <source>
        <dbReference type="Proteomes" id="UP001313282"/>
    </source>
</evidence>
<dbReference type="InterPro" id="IPR043504">
    <property type="entry name" value="Peptidase_S1_PA_chymotrypsin"/>
</dbReference>
<keyword evidence="2" id="KW-1185">Reference proteome</keyword>
<gene>
    <name evidence="1" type="ORF">TWF718_003315</name>
</gene>
<sequence>MTDFAINPLFYDPDWKRLPEPDVAGDFQLAEVSRRNEWIVKLKFQQDGNAHTGTGFYLNIPEAAFNVIVTAGHNLISGEKSESKGLKVLKPSKESAEKEEEEEISKIFISKSYKDNPTSDNAINDYGVILTKKAEGVNTAKGFGFSLKLGHEQLKGRPLEVSGYRVGSVAGKPIVSSGNCVRSRPGQIEYKVETEPGLSGSPVYLPFKGHEVAVAIHHGKKRYAIGTQIDERVLCDILHFAGVGYKGKSLKVEHKDAHKLGMYLRFSEHREFGKVRLGSDGLDTTFDIFPGYSPASSGGCQESLYIFRFNHPKDWPERRKDEKWVLWDVACHTVALKKHVQEFCFVKIVKKNKRPDSTFNVVLPITAEVLLELRMQANEITEEDIELGIRETSEISFEKHAKNMPIKKNPIKGKTDQFKDFRFE</sequence>
<comment type="caution">
    <text evidence="1">The sequence shown here is derived from an EMBL/GenBank/DDBJ whole genome shotgun (WGS) entry which is preliminary data.</text>
</comment>
<name>A0AAN8MEK5_9PEZI</name>
<reference evidence="1 2" key="1">
    <citation type="submission" date="2019-10" db="EMBL/GenBank/DDBJ databases">
        <authorList>
            <person name="Palmer J.M."/>
        </authorList>
    </citation>
    <scope>NUCLEOTIDE SEQUENCE [LARGE SCALE GENOMIC DNA]</scope>
    <source>
        <strain evidence="1 2">TWF718</strain>
    </source>
</reference>
<dbReference type="Gene3D" id="2.40.10.10">
    <property type="entry name" value="Trypsin-like serine proteases"/>
    <property type="match status" value="2"/>
</dbReference>
<dbReference type="AlphaFoldDB" id="A0AAN8MEK5"/>